<accession>X0V9Y8</accession>
<proteinExistence type="predicted"/>
<protein>
    <submittedName>
        <fullName evidence="1">Uncharacterized protein</fullName>
    </submittedName>
</protein>
<comment type="caution">
    <text evidence="1">The sequence shown here is derived from an EMBL/GenBank/DDBJ whole genome shotgun (WGS) entry which is preliminary data.</text>
</comment>
<evidence type="ECO:0000313" key="1">
    <source>
        <dbReference type="EMBL" id="GAG15020.1"/>
    </source>
</evidence>
<gene>
    <name evidence="1" type="ORF">S01H1_57792</name>
</gene>
<dbReference type="EMBL" id="BARS01037715">
    <property type="protein sequence ID" value="GAG15020.1"/>
    <property type="molecule type" value="Genomic_DNA"/>
</dbReference>
<dbReference type="AlphaFoldDB" id="X0V9Y8"/>
<sequence>MIIEAWVLMNKVVLDQLWVDAHSESPSAGLELITNGVRGFWKDIGTDEVVNVIGTTADIAAFGATYSADIAVIYSWDQGPGFDNLNDWPTIPQG</sequence>
<organism evidence="1">
    <name type="scientific">marine sediment metagenome</name>
    <dbReference type="NCBI Taxonomy" id="412755"/>
    <lineage>
        <taxon>unclassified sequences</taxon>
        <taxon>metagenomes</taxon>
        <taxon>ecological metagenomes</taxon>
    </lineage>
</organism>
<feature type="non-terminal residue" evidence="1">
    <location>
        <position position="94"/>
    </location>
</feature>
<reference evidence="1" key="1">
    <citation type="journal article" date="2014" name="Front. Microbiol.">
        <title>High frequency of phylogenetically diverse reductive dehalogenase-homologous genes in deep subseafloor sedimentary metagenomes.</title>
        <authorList>
            <person name="Kawai M."/>
            <person name="Futagami T."/>
            <person name="Toyoda A."/>
            <person name="Takaki Y."/>
            <person name="Nishi S."/>
            <person name="Hori S."/>
            <person name="Arai W."/>
            <person name="Tsubouchi T."/>
            <person name="Morono Y."/>
            <person name="Uchiyama I."/>
            <person name="Ito T."/>
            <person name="Fujiyama A."/>
            <person name="Inagaki F."/>
            <person name="Takami H."/>
        </authorList>
    </citation>
    <scope>NUCLEOTIDE SEQUENCE</scope>
    <source>
        <strain evidence="1">Expedition CK06-06</strain>
    </source>
</reference>
<name>X0V9Y8_9ZZZZ</name>